<organism evidence="1 2">
    <name type="scientific">Croceicoccus naphthovorans</name>
    <dbReference type="NCBI Taxonomy" id="1348774"/>
    <lineage>
        <taxon>Bacteria</taxon>
        <taxon>Pseudomonadati</taxon>
        <taxon>Pseudomonadota</taxon>
        <taxon>Alphaproteobacteria</taxon>
        <taxon>Sphingomonadales</taxon>
        <taxon>Erythrobacteraceae</taxon>
        <taxon>Croceicoccus</taxon>
    </lineage>
</organism>
<dbReference type="EMBL" id="CP011770">
    <property type="protein sequence ID" value="AKM09889.1"/>
    <property type="molecule type" value="Genomic_DNA"/>
</dbReference>
<dbReference type="KEGG" id="cna:AB433_07665"/>
<evidence type="ECO:0000313" key="1">
    <source>
        <dbReference type="EMBL" id="AKM09889.1"/>
    </source>
</evidence>
<proteinExistence type="predicted"/>
<reference evidence="1 2" key="1">
    <citation type="submission" date="2015-06" db="EMBL/GenBank/DDBJ databases">
        <authorList>
            <person name="Zeng Y."/>
            <person name="Huang Y."/>
        </authorList>
    </citation>
    <scope>NUCLEOTIDE SEQUENCE [LARGE SCALE GENOMIC DNA]</scope>
    <source>
        <strain evidence="1 2">PQ-2</strain>
    </source>
</reference>
<dbReference type="RefSeq" id="WP_047820573.1">
    <property type="nucleotide sequence ID" value="NZ_CP011770.1"/>
</dbReference>
<dbReference type="STRING" id="1348774.AB433_07665"/>
<sequence>MKMLLLMLLIAALAVFLYPIFARHHGWLSASLPLPRRRPALAFAAALLTVPMLTACETIPASPGSAADTTVLDEQAAYGVELAYAAARTAAEVGVKAGFIKGETAVKVASADQKAYAAVLLARAAYDTGNADTYETALIDARAAIAALLTLANGDPA</sequence>
<accession>A0A0G3XGZ2</accession>
<dbReference type="AlphaFoldDB" id="A0A0G3XGZ2"/>
<evidence type="ECO:0000313" key="2">
    <source>
        <dbReference type="Proteomes" id="UP000035287"/>
    </source>
</evidence>
<gene>
    <name evidence="1" type="ORF">AB433_07665</name>
</gene>
<protein>
    <submittedName>
        <fullName evidence="1">Uncharacterized protein</fullName>
    </submittedName>
</protein>
<dbReference type="Proteomes" id="UP000035287">
    <property type="component" value="Chromosome"/>
</dbReference>
<name>A0A0G3XGZ2_9SPHN</name>
<dbReference type="PATRIC" id="fig|1348774.3.peg.1607"/>
<keyword evidence="2" id="KW-1185">Reference proteome</keyword>